<comment type="caution">
    <text evidence="1">The sequence shown here is derived from an EMBL/GenBank/DDBJ whole genome shotgun (WGS) entry which is preliminary data.</text>
</comment>
<dbReference type="RefSeq" id="WP_259449951.1">
    <property type="nucleotide sequence ID" value="NZ_CP119520.1"/>
</dbReference>
<evidence type="ECO:0000313" key="1">
    <source>
        <dbReference type="EMBL" id="MCS0630856.1"/>
    </source>
</evidence>
<dbReference type="EMBL" id="JANUHC010000005">
    <property type="protein sequence ID" value="MCS0630856.1"/>
    <property type="molecule type" value="Genomic_DNA"/>
</dbReference>
<dbReference type="Gene3D" id="3.50.50.60">
    <property type="entry name" value="FAD/NAD(P)-binding domain"/>
    <property type="match status" value="1"/>
</dbReference>
<dbReference type="PANTHER" id="PTHR43747">
    <property type="entry name" value="FAD-BINDING PROTEIN"/>
    <property type="match status" value="1"/>
</dbReference>
<dbReference type="PIRSF" id="PIRSF011396">
    <property type="entry name" value="Trp_halogenase"/>
    <property type="match status" value="1"/>
</dbReference>
<keyword evidence="2" id="KW-1185">Reference proteome</keyword>
<dbReference type="Pfam" id="PF04820">
    <property type="entry name" value="Trp_halogenase"/>
    <property type="match status" value="1"/>
</dbReference>
<dbReference type="InterPro" id="IPR006905">
    <property type="entry name" value="Flavin_halogenase"/>
</dbReference>
<dbReference type="SUPFAM" id="SSF51905">
    <property type="entry name" value="FAD/NAD(P)-binding domain"/>
    <property type="match status" value="1"/>
</dbReference>
<dbReference type="PANTHER" id="PTHR43747:SF4">
    <property type="entry name" value="FLAVIN-DEPENDENT TRYPTOPHAN HALOGENASE"/>
    <property type="match status" value="1"/>
</dbReference>
<dbReference type="InterPro" id="IPR050816">
    <property type="entry name" value="Flavin-dep_Halogenase_NPB"/>
</dbReference>
<sequence>MDGQPIRDILIVGGGTAGWMAAAGLARIVPRDCRIRLVESDEIGTVGVGEASIPSLRLFNQSLGIDEDEFLCRTQGTFKLGIEFVDWGALGESYFHGFGGIGQDLGAAPFHHYWLKLHGLREAGDLADYSINSAAPARNKFMRARHDMPGSPLADLAHAFHFDAGLYARYLRRYAEERGVLRTEGRVVHTRLREADGFIDAVVLAGGEVVTADLFIDCSGFRGVLIEEALRTGYDDWRHWLPCDRALAVPCAPNGPLLPYTRSTAGPAGWRWRIPLQHRTGNGHVYCSGYVSDDEATAQLLAGLDGEPLADPRLLRFVTGKRRRIWNRNCVAVGLAGGFMEPLESTSIYLIQSAIARLAALFPTRAFAQAGIDEFNRQSDEEYERIRDFLILHYRQTARTDTPFWNHCRTMGMPATLRRKIALFEATGRIVRENNEMFAEASWFQVMHGQGLRARACHPLVDAWSGDEVRRHLRQVRATIARCVELMPAHEDYVAALCRAVSK</sequence>
<evidence type="ECO:0000313" key="2">
    <source>
        <dbReference type="Proteomes" id="UP001165263"/>
    </source>
</evidence>
<protein>
    <submittedName>
        <fullName evidence="1">Tryptophan 7-halogenase</fullName>
    </submittedName>
</protein>
<reference evidence="1" key="1">
    <citation type="submission" date="2022-08" db="EMBL/GenBank/DDBJ databases">
        <title>Reclassification of Massilia species as members of the genera Telluria, Duganella, Pseudoduganella, Mokoshia gen. nov. and Zemynaea gen. nov. using orthogonal and non-orthogonal genome-based approaches.</title>
        <authorList>
            <person name="Bowman J.P."/>
        </authorList>
    </citation>
    <scope>NUCLEOTIDE SEQUENCE</scope>
    <source>
        <strain evidence="1">LMG 11547</strain>
    </source>
</reference>
<proteinExistence type="predicted"/>
<dbReference type="InterPro" id="IPR033856">
    <property type="entry name" value="Trp_halogen"/>
</dbReference>
<gene>
    <name evidence="1" type="ORF">NX786_16095</name>
</gene>
<organism evidence="1 2">
    <name type="scientific">Telluria mixta</name>
    <dbReference type="NCBI Taxonomy" id="34071"/>
    <lineage>
        <taxon>Bacteria</taxon>
        <taxon>Pseudomonadati</taxon>
        <taxon>Pseudomonadota</taxon>
        <taxon>Betaproteobacteria</taxon>
        <taxon>Burkholderiales</taxon>
        <taxon>Oxalobacteraceae</taxon>
        <taxon>Telluria group</taxon>
        <taxon>Telluria</taxon>
    </lineage>
</organism>
<dbReference type="Proteomes" id="UP001165263">
    <property type="component" value="Unassembled WGS sequence"/>
</dbReference>
<name>A0ABT2C1Y6_9BURK</name>
<accession>A0ABT2C1Y6</accession>
<dbReference type="InterPro" id="IPR036188">
    <property type="entry name" value="FAD/NAD-bd_sf"/>
</dbReference>